<feature type="region of interest" description="Disordered" evidence="2">
    <location>
        <begin position="1"/>
        <end position="178"/>
    </location>
</feature>
<sequence>MAGSTISGEPGSSPQSSKTPGTTNSNTKSVQDAEEEAMERRKKAAAKALAEQSRLRAKSSQKSTSLAKNSKLPEDSLEPRNISPTKSPRTSLSGFDAVPTRPVDLHAAPSSTSQPSILPTACQGDRALLEGTSSTNNSSQATHTDPTTNSAESTVTVATPAPEPQATDVPPKKLSPNNYAKRDARFEVQVLSTKDETIKRDDPSYTSKQMFLEWDGIDREALKVVNGDRECILVEFSTIRRISYNPIGQRLQLIFNSTAQDEAQTVVIAMNALPREEWVQLQQLFRQVERKWRVRCDQEEMSFFDDAIKSMRKKPYRKMETPYVDRSNASGQKIAEKLTQAPRRQSVPKASRRQSVGPTLSTAAKIAKTPKNRVERPKAHLSVEVKNIMAAKVIDQPLQIPRLSTPSKPPSVTSSLLSRTSQCPLKEGAESPRNISRDYGNRDSPTKHGTGTQNRSQVPQSSAILKRDISPHGLSSLFGSDDSEHDFSGFEQPDRTPSQRFKDRMNEAKKISSRQPNESPKISPGLFAQSPASTLRDGSTQEPEKPEHGFEAFMDSIQRSNQIENVLISSSPNIRHKRNRSPSSPKLPQLLNSPPVKLVAKGLQNADSMAESDRPPKKLKESHVASENETRFYYQCKSGQDFLLPVAVDDTVIRLRTKKEMEESGKQSKYDVFDGPWRVLGISETSFPLSPDFFDLEEEDSDSTVSRQAKWDKMLTTQIKLNFPEGSEANQWVELSRLLPAIDPSYIVTGTPIPSSLEVSTHASYLGLVDRLRIQPLAPGSHNSFVKKVSSATVGELHVVEIRKGKFAVFVDIDHKAIGDSYEVAKIRQKRLRLYTKAEAKQIEATQYDDDKWVKRLLMQHGDIARNKIIVDEYLCSWAGWAVEDQTWVPRGNFGNDELLRLFDDQNDPFRDIPGDIVFPVENLVHEDDLKKARASLRKTKPPGSSCQSSRASARRTITKRGTARRSTR</sequence>
<dbReference type="OrthoDB" id="3438474at2759"/>
<feature type="compositionally biased region" description="Low complexity" evidence="2">
    <location>
        <begin position="403"/>
        <end position="418"/>
    </location>
</feature>
<name>A0A1B8GIA2_9PEZI</name>
<feature type="compositionally biased region" description="Polar residues" evidence="2">
    <location>
        <begin position="447"/>
        <end position="463"/>
    </location>
</feature>
<feature type="compositionally biased region" description="Polar residues" evidence="2">
    <location>
        <begin position="1"/>
        <end position="30"/>
    </location>
</feature>
<dbReference type="AlphaFoldDB" id="A0A1B8GIA2"/>
<dbReference type="Proteomes" id="UP000091956">
    <property type="component" value="Unassembled WGS sequence"/>
</dbReference>
<feature type="compositionally biased region" description="Basic and acidic residues" evidence="2">
    <location>
        <begin position="500"/>
        <end position="510"/>
    </location>
</feature>
<evidence type="ECO:0000256" key="1">
    <source>
        <dbReference type="ARBA" id="ARBA00011353"/>
    </source>
</evidence>
<gene>
    <name evidence="3" type="ORF">VE01_05957</name>
</gene>
<dbReference type="InterPro" id="IPR016197">
    <property type="entry name" value="Chromo-like_dom_sf"/>
</dbReference>
<feature type="compositionally biased region" description="Polar residues" evidence="2">
    <location>
        <begin position="530"/>
        <end position="541"/>
    </location>
</feature>
<feature type="compositionally biased region" description="Polar residues" evidence="2">
    <location>
        <begin position="131"/>
        <end position="157"/>
    </location>
</feature>
<accession>A0A1B8GIA2</accession>
<protein>
    <recommendedName>
        <fullName evidence="5">Chromo domain-containing protein</fullName>
    </recommendedName>
</protein>
<evidence type="ECO:0000313" key="4">
    <source>
        <dbReference type="Proteomes" id="UP000091956"/>
    </source>
</evidence>
<dbReference type="RefSeq" id="XP_018129320.1">
    <property type="nucleotide sequence ID" value="XM_018275415.2"/>
</dbReference>
<dbReference type="GeneID" id="28839343"/>
<feature type="compositionally biased region" description="Basic and acidic residues" evidence="2">
    <location>
        <begin position="485"/>
        <end position="494"/>
    </location>
</feature>
<organism evidence="3 4">
    <name type="scientific">Pseudogymnoascus verrucosus</name>
    <dbReference type="NCBI Taxonomy" id="342668"/>
    <lineage>
        <taxon>Eukaryota</taxon>
        <taxon>Fungi</taxon>
        <taxon>Dikarya</taxon>
        <taxon>Ascomycota</taxon>
        <taxon>Pezizomycotina</taxon>
        <taxon>Leotiomycetes</taxon>
        <taxon>Thelebolales</taxon>
        <taxon>Thelebolaceae</taxon>
        <taxon>Pseudogymnoascus</taxon>
    </lineage>
</organism>
<comment type="subunit">
    <text evidence="1">Component of the NuA4 histone acetyltransferase complex.</text>
</comment>
<feature type="compositionally biased region" description="Polar residues" evidence="2">
    <location>
        <begin position="353"/>
        <end position="362"/>
    </location>
</feature>
<evidence type="ECO:0000313" key="3">
    <source>
        <dbReference type="EMBL" id="OBT95587.1"/>
    </source>
</evidence>
<feature type="compositionally biased region" description="Polar residues" evidence="2">
    <location>
        <begin position="82"/>
        <end position="93"/>
    </location>
</feature>
<feature type="compositionally biased region" description="Polar residues" evidence="2">
    <location>
        <begin position="58"/>
        <end position="68"/>
    </location>
</feature>
<feature type="compositionally biased region" description="Basic and acidic residues" evidence="2">
    <location>
        <begin position="427"/>
        <end position="446"/>
    </location>
</feature>
<evidence type="ECO:0008006" key="5">
    <source>
        <dbReference type="Google" id="ProtNLM"/>
    </source>
</evidence>
<proteinExistence type="predicted"/>
<feature type="compositionally biased region" description="Basic residues" evidence="2">
    <location>
        <begin position="953"/>
        <end position="969"/>
    </location>
</feature>
<feature type="region of interest" description="Disordered" evidence="2">
    <location>
        <begin position="933"/>
        <end position="969"/>
    </location>
</feature>
<keyword evidence="4" id="KW-1185">Reference proteome</keyword>
<reference evidence="3 4" key="1">
    <citation type="submission" date="2016-03" db="EMBL/GenBank/DDBJ databases">
        <title>Comparative genomics of Pseudogymnoascus destructans, the fungus causing white-nose syndrome of bats.</title>
        <authorList>
            <person name="Palmer J.M."/>
            <person name="Drees K.P."/>
            <person name="Foster J.T."/>
            <person name="Lindner D.L."/>
        </authorList>
    </citation>
    <scope>NUCLEOTIDE SEQUENCE [LARGE SCALE GENOMIC DNA]</scope>
    <source>
        <strain evidence="3 4">UAMH 10579</strain>
    </source>
</reference>
<feature type="region of interest" description="Disordered" evidence="2">
    <location>
        <begin position="337"/>
        <end position="379"/>
    </location>
</feature>
<dbReference type="Gene3D" id="2.40.50.40">
    <property type="match status" value="1"/>
</dbReference>
<dbReference type="EMBL" id="KV460234">
    <property type="protein sequence ID" value="OBT95587.1"/>
    <property type="molecule type" value="Genomic_DNA"/>
</dbReference>
<feature type="region of interest" description="Disordered" evidence="2">
    <location>
        <begin position="400"/>
        <end position="546"/>
    </location>
</feature>
<reference evidence="4" key="2">
    <citation type="journal article" date="2018" name="Nat. Commun.">
        <title>Extreme sensitivity to ultraviolet light in the fungal pathogen causing white-nose syndrome of bats.</title>
        <authorList>
            <person name="Palmer J.M."/>
            <person name="Drees K.P."/>
            <person name="Foster J.T."/>
            <person name="Lindner D.L."/>
        </authorList>
    </citation>
    <scope>NUCLEOTIDE SEQUENCE [LARGE SCALE GENOMIC DNA]</scope>
    <source>
        <strain evidence="4">UAMH 10579</strain>
    </source>
</reference>
<evidence type="ECO:0000256" key="2">
    <source>
        <dbReference type="SAM" id="MobiDB-lite"/>
    </source>
</evidence>
<feature type="region of interest" description="Disordered" evidence="2">
    <location>
        <begin position="569"/>
        <end position="624"/>
    </location>
</feature>
<feature type="compositionally biased region" description="Basic and acidic residues" evidence="2">
    <location>
        <begin position="611"/>
        <end position="624"/>
    </location>
</feature>
<dbReference type="SUPFAM" id="SSF54160">
    <property type="entry name" value="Chromo domain-like"/>
    <property type="match status" value="1"/>
</dbReference>
<dbReference type="CDD" id="cd00024">
    <property type="entry name" value="CD_CSD"/>
    <property type="match status" value="1"/>
</dbReference>
<feature type="compositionally biased region" description="Polar residues" evidence="2">
    <location>
        <begin position="581"/>
        <end position="592"/>
    </location>
</feature>